<dbReference type="PANTHER" id="PTHR31809">
    <property type="entry name" value="BUD13 HOMOLOG"/>
    <property type="match status" value="1"/>
</dbReference>
<dbReference type="PANTHER" id="PTHR31809:SF0">
    <property type="entry name" value="BUD13 HOMOLOG"/>
    <property type="match status" value="1"/>
</dbReference>
<feature type="compositionally biased region" description="Basic residues" evidence="3">
    <location>
        <begin position="22"/>
        <end position="31"/>
    </location>
</feature>
<feature type="compositionally biased region" description="Basic and acidic residues" evidence="3">
    <location>
        <begin position="398"/>
        <end position="411"/>
    </location>
</feature>
<feature type="compositionally biased region" description="Basic and acidic residues" evidence="3">
    <location>
        <begin position="71"/>
        <end position="97"/>
    </location>
</feature>
<feature type="compositionally biased region" description="Basic and acidic residues" evidence="3">
    <location>
        <begin position="310"/>
        <end position="332"/>
    </location>
</feature>
<feature type="compositionally biased region" description="Basic and acidic residues" evidence="3">
    <location>
        <begin position="418"/>
        <end position="447"/>
    </location>
</feature>
<dbReference type="AlphaFoldDB" id="A0AAN9GF02"/>
<feature type="region of interest" description="Disordered" evidence="3">
    <location>
        <begin position="373"/>
        <end position="447"/>
    </location>
</feature>
<evidence type="ECO:0000313" key="5">
    <source>
        <dbReference type="Proteomes" id="UP001374579"/>
    </source>
</evidence>
<feature type="compositionally biased region" description="Low complexity" evidence="3">
    <location>
        <begin position="334"/>
        <end position="345"/>
    </location>
</feature>
<proteinExistence type="inferred from homology"/>
<dbReference type="GO" id="GO:0000398">
    <property type="term" value="P:mRNA splicing, via spliceosome"/>
    <property type="evidence" value="ECO:0007669"/>
    <property type="project" value="TreeGrafter"/>
</dbReference>
<feature type="compositionally biased region" description="Basic and acidic residues" evidence="3">
    <location>
        <begin position="269"/>
        <end position="286"/>
    </location>
</feature>
<evidence type="ECO:0000256" key="1">
    <source>
        <dbReference type="ARBA" id="ARBA00011069"/>
    </source>
</evidence>
<keyword evidence="5" id="KW-1185">Reference proteome</keyword>
<evidence type="ECO:0000313" key="4">
    <source>
        <dbReference type="EMBL" id="KAK7105751.1"/>
    </source>
</evidence>
<dbReference type="Proteomes" id="UP001374579">
    <property type="component" value="Unassembled WGS sequence"/>
</dbReference>
<dbReference type="InterPro" id="IPR051112">
    <property type="entry name" value="CWC26_splicing_factor"/>
</dbReference>
<organism evidence="4 5">
    <name type="scientific">Littorina saxatilis</name>
    <dbReference type="NCBI Taxonomy" id="31220"/>
    <lineage>
        <taxon>Eukaryota</taxon>
        <taxon>Metazoa</taxon>
        <taxon>Spiralia</taxon>
        <taxon>Lophotrochozoa</taxon>
        <taxon>Mollusca</taxon>
        <taxon>Gastropoda</taxon>
        <taxon>Caenogastropoda</taxon>
        <taxon>Littorinimorpha</taxon>
        <taxon>Littorinoidea</taxon>
        <taxon>Littorinidae</taxon>
        <taxon>Littorina</taxon>
    </lineage>
</organism>
<name>A0AAN9GF02_9CAEN</name>
<evidence type="ECO:0000256" key="3">
    <source>
        <dbReference type="SAM" id="MobiDB-lite"/>
    </source>
</evidence>
<dbReference type="EMBL" id="JBAMIC010000007">
    <property type="protein sequence ID" value="KAK7105751.1"/>
    <property type="molecule type" value="Genomic_DNA"/>
</dbReference>
<reference evidence="4 5" key="1">
    <citation type="submission" date="2024-02" db="EMBL/GenBank/DDBJ databases">
        <title>Chromosome-scale genome assembly of the rough periwinkle Littorina saxatilis.</title>
        <authorList>
            <person name="De Jode A."/>
            <person name="Faria R."/>
            <person name="Formenti G."/>
            <person name="Sims Y."/>
            <person name="Smith T.P."/>
            <person name="Tracey A."/>
            <person name="Wood J.M.D."/>
            <person name="Zagrodzka Z.B."/>
            <person name="Johannesson K."/>
            <person name="Butlin R.K."/>
            <person name="Leder E.H."/>
        </authorList>
    </citation>
    <scope>NUCLEOTIDE SEQUENCE [LARGE SCALE GENOMIC DNA]</scope>
    <source>
        <strain evidence="4">Snail1</strain>
        <tissue evidence="4">Muscle</tissue>
    </source>
</reference>
<dbReference type="GO" id="GO:0005684">
    <property type="term" value="C:U2-type spliceosomal complex"/>
    <property type="evidence" value="ECO:0007669"/>
    <property type="project" value="TreeGrafter"/>
</dbReference>
<dbReference type="InterPro" id="IPR018609">
    <property type="entry name" value="Bud13"/>
</dbReference>
<dbReference type="Pfam" id="PF09736">
    <property type="entry name" value="Bud13"/>
    <property type="match status" value="1"/>
</dbReference>
<evidence type="ECO:0000256" key="2">
    <source>
        <dbReference type="ARBA" id="ARBA00014454"/>
    </source>
</evidence>
<dbReference type="GO" id="GO:0003723">
    <property type="term" value="F:RNA binding"/>
    <property type="evidence" value="ECO:0007669"/>
    <property type="project" value="TreeGrafter"/>
</dbReference>
<feature type="region of interest" description="Disordered" evidence="3">
    <location>
        <begin position="466"/>
        <end position="496"/>
    </location>
</feature>
<gene>
    <name evidence="4" type="ORF">V1264_017090</name>
</gene>
<comment type="similarity">
    <text evidence="1">Belongs to the CWC26 family.</text>
</comment>
<protein>
    <recommendedName>
        <fullName evidence="2">BUD13 homolog</fullName>
    </recommendedName>
</protein>
<feature type="compositionally biased region" description="Polar residues" evidence="3">
    <location>
        <begin position="187"/>
        <end position="205"/>
    </location>
</feature>
<accession>A0AAN9GF02</accession>
<dbReference type="GO" id="GO:0070274">
    <property type="term" value="C:RES complex"/>
    <property type="evidence" value="ECO:0007669"/>
    <property type="project" value="TreeGrafter"/>
</dbReference>
<feature type="region of interest" description="Disordered" evidence="3">
    <location>
        <begin position="14"/>
        <end position="352"/>
    </location>
</feature>
<sequence>MAAISKEEYLKRYLSGDTNNEKKKKKKRVKGAKQSNSRIIDDDIDLKTFGASASNEQEQSEDEAPTVAEVVDERPEHVKRLEQYRKDQRWKILGKDKEEDDDISSVEYGVIASGNKGGRGQKATQRHDSDSDASLPRRTRHDSDSDPSPLRKRRHDSNSDASPPRKKRHDSDSDNSPAGRKRHDSGSDNSPPRKNKPNVGNSSSDKTSRKRQDRQSRFAPADQPARRNRHDSDSDHSPPRKQRHDSGSDQSPPRKGTNSDQSPPRRKRHDSDESPPRKRKAQKESDQSPPRRNRRGSDSDQSPPRQRKRGKEDDQSPPRRQGEGKKGAKPDKTLGGAKAGLSSAAEMKREAELLRKKEEDTFKKIDRDALGQDAQTVFRDKKSGKRRNLAAEQEEEAIEAKKKAEEDKKYQEWGQGLKQKEQREQQMQEYVHEASKPLARHKDDQDLDRIMRDMDRDGDPMAMFMKKKNKKEDPNAKPRYKGPPGPPNRFGILPGYRWDGVDRSNGFEKQIFTKMSEKKAVKEHAYKWSTEDM</sequence>
<comment type="caution">
    <text evidence="4">The sequence shown here is derived from an EMBL/GenBank/DDBJ whole genome shotgun (WGS) entry which is preliminary data.</text>
</comment>
<feature type="compositionally biased region" description="Polar residues" evidence="3">
    <location>
        <begin position="248"/>
        <end position="262"/>
    </location>
</feature>